<dbReference type="EMBL" id="VYYT01000201">
    <property type="protein sequence ID" value="KAK2757176.1"/>
    <property type="molecule type" value="Genomic_DNA"/>
</dbReference>
<keyword evidence="2" id="KW-1185">Reference proteome</keyword>
<sequence length="52" mass="5556">MDYIADEAENIQAAVPVASTHDTFLQNPKSALCTAVRGNKHLDYSPSASCGF</sequence>
<dbReference type="AlphaFoldDB" id="A0AAE0D5S0"/>
<gene>
    <name evidence="1" type="ORF">CKAH01_17014</name>
</gene>
<evidence type="ECO:0000313" key="2">
    <source>
        <dbReference type="Proteomes" id="UP001281614"/>
    </source>
</evidence>
<reference evidence="1" key="1">
    <citation type="submission" date="2023-02" db="EMBL/GenBank/DDBJ databases">
        <title>Colletotrichum kahawae CIFC_Que2 genome sequencing and assembly.</title>
        <authorList>
            <person name="Baroncelli R."/>
        </authorList>
    </citation>
    <scope>NUCLEOTIDE SEQUENCE</scope>
    <source>
        <strain evidence="1">CIFC_Que2</strain>
    </source>
</reference>
<name>A0AAE0D5S0_COLKA</name>
<proteinExistence type="predicted"/>
<comment type="caution">
    <text evidence="1">The sequence shown here is derived from an EMBL/GenBank/DDBJ whole genome shotgun (WGS) entry which is preliminary data.</text>
</comment>
<accession>A0AAE0D5S0</accession>
<dbReference type="Proteomes" id="UP001281614">
    <property type="component" value="Unassembled WGS sequence"/>
</dbReference>
<organism evidence="1 2">
    <name type="scientific">Colletotrichum kahawae</name>
    <name type="common">Coffee berry disease fungus</name>
    <dbReference type="NCBI Taxonomy" id="34407"/>
    <lineage>
        <taxon>Eukaryota</taxon>
        <taxon>Fungi</taxon>
        <taxon>Dikarya</taxon>
        <taxon>Ascomycota</taxon>
        <taxon>Pezizomycotina</taxon>
        <taxon>Sordariomycetes</taxon>
        <taxon>Hypocreomycetidae</taxon>
        <taxon>Glomerellales</taxon>
        <taxon>Glomerellaceae</taxon>
        <taxon>Colletotrichum</taxon>
        <taxon>Colletotrichum gloeosporioides species complex</taxon>
    </lineage>
</organism>
<evidence type="ECO:0000313" key="1">
    <source>
        <dbReference type="EMBL" id="KAK2757176.1"/>
    </source>
</evidence>
<protein>
    <submittedName>
        <fullName evidence="1">Uncharacterized protein</fullName>
    </submittedName>
</protein>